<dbReference type="InterPro" id="IPR032710">
    <property type="entry name" value="NTF2-like_dom_sf"/>
</dbReference>
<proteinExistence type="predicted"/>
<sequence>MSNSPTDPPPSVELLRAAYAAFNSRDIDAALALMTQDVAWPRAFKGGFVRGPDEVRAYWTEQWSEIDPHVEPVAFRDEGFGRIVVTVHQVVRDLAGELLADVQVDHRFTIKDGLIHAMAVWDPSITRSIDGCIHPDVFMNRDIQLHDCEVAAIHHIDGSTSVVLSTAYIHASLGLPGFDPGVIWTQVATITIIDAAQISQEVCLPIWIYHGTLRVGETLYEGFIPAGGHLLAETELVLTLSTEDGRDGGTFTVKGNGVRIELLGERSEVEEFNETPRRSVD</sequence>
<dbReference type="Gene3D" id="3.10.450.50">
    <property type="match status" value="1"/>
</dbReference>
<protein>
    <recommendedName>
        <fullName evidence="1">SnoaL-like domain-containing protein</fullName>
    </recommendedName>
</protein>
<dbReference type="Proteomes" id="UP000321577">
    <property type="component" value="Unassembled WGS sequence"/>
</dbReference>
<evidence type="ECO:0000259" key="1">
    <source>
        <dbReference type="Pfam" id="PF12680"/>
    </source>
</evidence>
<gene>
    <name evidence="2" type="ORF">BGE01nite_05220</name>
</gene>
<comment type="caution">
    <text evidence="2">The sequence shown here is derived from an EMBL/GenBank/DDBJ whole genome shotgun (WGS) entry which is preliminary data.</text>
</comment>
<dbReference type="EMBL" id="BKAG01000002">
    <property type="protein sequence ID" value="GEP41231.1"/>
    <property type="molecule type" value="Genomic_DNA"/>
</dbReference>
<evidence type="ECO:0000313" key="2">
    <source>
        <dbReference type="EMBL" id="GEP41231.1"/>
    </source>
</evidence>
<dbReference type="AlphaFoldDB" id="A0A512M4I0"/>
<dbReference type="OrthoDB" id="1353852at2"/>
<accession>A0A512M4I0</accession>
<organism evidence="2 3">
    <name type="scientific">Brevifollis gellanilyticus</name>
    <dbReference type="NCBI Taxonomy" id="748831"/>
    <lineage>
        <taxon>Bacteria</taxon>
        <taxon>Pseudomonadati</taxon>
        <taxon>Verrucomicrobiota</taxon>
        <taxon>Verrucomicrobiia</taxon>
        <taxon>Verrucomicrobiales</taxon>
        <taxon>Verrucomicrobiaceae</taxon>
    </lineage>
</organism>
<reference evidence="2 3" key="1">
    <citation type="submission" date="2019-07" db="EMBL/GenBank/DDBJ databases">
        <title>Whole genome shotgun sequence of Brevifollis gellanilyticus NBRC 108608.</title>
        <authorList>
            <person name="Hosoyama A."/>
            <person name="Uohara A."/>
            <person name="Ohji S."/>
            <person name="Ichikawa N."/>
        </authorList>
    </citation>
    <scope>NUCLEOTIDE SEQUENCE [LARGE SCALE GENOMIC DNA]</scope>
    <source>
        <strain evidence="2 3">NBRC 108608</strain>
    </source>
</reference>
<dbReference type="Pfam" id="PF12680">
    <property type="entry name" value="SnoaL_2"/>
    <property type="match status" value="1"/>
</dbReference>
<feature type="domain" description="SnoaL-like" evidence="1">
    <location>
        <begin position="16"/>
        <end position="115"/>
    </location>
</feature>
<name>A0A512M4I0_9BACT</name>
<evidence type="ECO:0000313" key="3">
    <source>
        <dbReference type="Proteomes" id="UP000321577"/>
    </source>
</evidence>
<keyword evidence="3" id="KW-1185">Reference proteome</keyword>
<dbReference type="SUPFAM" id="SSF54427">
    <property type="entry name" value="NTF2-like"/>
    <property type="match status" value="1"/>
</dbReference>
<dbReference type="InterPro" id="IPR037401">
    <property type="entry name" value="SnoaL-like"/>
</dbReference>